<dbReference type="InterPro" id="IPR000700">
    <property type="entry name" value="PAS-assoc_C"/>
</dbReference>
<evidence type="ECO:0000256" key="1">
    <source>
        <dbReference type="ARBA" id="ARBA00000085"/>
    </source>
</evidence>
<dbReference type="PROSITE" id="PS50109">
    <property type="entry name" value="HIS_KIN"/>
    <property type="match status" value="1"/>
</dbReference>
<evidence type="ECO:0000313" key="11">
    <source>
        <dbReference type="EMBL" id="MFC6725745.1"/>
    </source>
</evidence>
<feature type="domain" description="PAS" evidence="9">
    <location>
        <begin position="1"/>
        <end position="53"/>
    </location>
</feature>
<dbReference type="SUPFAM" id="SSF55785">
    <property type="entry name" value="PYP-like sensor domain (PAS domain)"/>
    <property type="match status" value="2"/>
</dbReference>
<accession>A0ABD5S2B7</accession>
<dbReference type="InterPro" id="IPR003661">
    <property type="entry name" value="HisK_dim/P_dom"/>
</dbReference>
<dbReference type="Gene3D" id="3.30.565.10">
    <property type="entry name" value="Histidine kinase-like ATPase, C-terminal domain"/>
    <property type="match status" value="1"/>
</dbReference>
<evidence type="ECO:0000256" key="7">
    <source>
        <dbReference type="SAM" id="MobiDB-lite"/>
    </source>
</evidence>
<dbReference type="Gene3D" id="3.30.450.20">
    <property type="entry name" value="PAS domain"/>
    <property type="match status" value="2"/>
</dbReference>
<sequence length="446" mass="48790">ADDEGRYVEMNGAYAELHGTDPEELLGEPWSTTVPDDEAERLREEVFPAVAEGRGWSGESYGLRTDGTVYPKHLSLTSLDVGGHVCVVRDISERRAREEELRRNDTKLNVLFGQSPDMISVHDAEGTLIDANERLCDELGYSEAELLGTSVFEIDPALTADEARDAWDAMDPGDVLQIETEFRRSDGSTFPVDVHLSKVVLDGEAQFFVISRNVSERKKRERRLNRQNERLEGFASVVSHDLRNPLNVAKGRLDLAREECDSDHLDAVERSHERMSALIDDLLAVARQGGAVTDVEPVTLADVARSCWRTVETGTATLVVDTDAVVRADRSRLRQLFENLFSNAVRHGGAVEVRVGTLPGGFYVEDDGSGIPEDERERVFEYGYSTAESGTGFGLNIVEGIVDAHGWSVRAVDGTGGGARFEVTDVESGEDGASGDGEETDEDAGA</sequence>
<evidence type="ECO:0000259" key="10">
    <source>
        <dbReference type="PROSITE" id="PS50113"/>
    </source>
</evidence>
<dbReference type="SUPFAM" id="SSF55874">
    <property type="entry name" value="ATPase domain of HSP90 chaperone/DNA topoisomerase II/histidine kinase"/>
    <property type="match status" value="1"/>
</dbReference>
<dbReference type="Pfam" id="PF13426">
    <property type="entry name" value="PAS_9"/>
    <property type="match status" value="1"/>
</dbReference>
<keyword evidence="3" id="KW-0597">Phosphoprotein</keyword>
<dbReference type="Pfam" id="PF02518">
    <property type="entry name" value="HATPase_c"/>
    <property type="match status" value="1"/>
</dbReference>
<dbReference type="PRINTS" id="PR00344">
    <property type="entry name" value="BCTRLSENSOR"/>
</dbReference>
<dbReference type="Pfam" id="PF00512">
    <property type="entry name" value="HisKA"/>
    <property type="match status" value="1"/>
</dbReference>
<dbReference type="CDD" id="cd00075">
    <property type="entry name" value="HATPase"/>
    <property type="match status" value="1"/>
</dbReference>
<feature type="non-terminal residue" evidence="11">
    <location>
        <position position="446"/>
    </location>
</feature>
<dbReference type="PROSITE" id="PS50112">
    <property type="entry name" value="PAS"/>
    <property type="match status" value="2"/>
</dbReference>
<feature type="region of interest" description="Disordered" evidence="7">
    <location>
        <begin position="418"/>
        <end position="446"/>
    </location>
</feature>
<dbReference type="EC" id="2.7.13.3" evidence="2"/>
<dbReference type="SMART" id="SM00387">
    <property type="entry name" value="HATPase_c"/>
    <property type="match status" value="1"/>
</dbReference>
<dbReference type="InterPro" id="IPR036890">
    <property type="entry name" value="HATPase_C_sf"/>
</dbReference>
<feature type="domain" description="PAC" evidence="10">
    <location>
        <begin position="176"/>
        <end position="226"/>
    </location>
</feature>
<dbReference type="EMBL" id="JBHSWU010000682">
    <property type="protein sequence ID" value="MFC6725745.1"/>
    <property type="molecule type" value="Genomic_DNA"/>
</dbReference>
<dbReference type="PANTHER" id="PTHR43711:SF1">
    <property type="entry name" value="HISTIDINE KINASE 1"/>
    <property type="match status" value="1"/>
</dbReference>
<comment type="caution">
    <text evidence="11">The sequence shown here is derived from an EMBL/GenBank/DDBJ whole genome shotgun (WGS) entry which is preliminary data.</text>
</comment>
<proteinExistence type="predicted"/>
<dbReference type="PROSITE" id="PS50113">
    <property type="entry name" value="PAC"/>
    <property type="match status" value="1"/>
</dbReference>
<protein>
    <recommendedName>
        <fullName evidence="2">histidine kinase</fullName>
        <ecNumber evidence="2">2.7.13.3</ecNumber>
    </recommendedName>
</protein>
<feature type="domain" description="Histidine kinase" evidence="8">
    <location>
        <begin position="237"/>
        <end position="424"/>
    </location>
</feature>
<dbReference type="NCBIfam" id="TIGR00229">
    <property type="entry name" value="sensory_box"/>
    <property type="match status" value="2"/>
</dbReference>
<dbReference type="GO" id="GO:0004673">
    <property type="term" value="F:protein histidine kinase activity"/>
    <property type="evidence" value="ECO:0007669"/>
    <property type="project" value="UniProtKB-EC"/>
</dbReference>
<keyword evidence="5 11" id="KW-0418">Kinase</keyword>
<evidence type="ECO:0000256" key="6">
    <source>
        <dbReference type="ARBA" id="ARBA00023012"/>
    </source>
</evidence>
<feature type="compositionally biased region" description="Acidic residues" evidence="7">
    <location>
        <begin position="436"/>
        <end position="446"/>
    </location>
</feature>
<evidence type="ECO:0000256" key="5">
    <source>
        <dbReference type="ARBA" id="ARBA00022777"/>
    </source>
</evidence>
<dbReference type="InterPro" id="IPR003594">
    <property type="entry name" value="HATPase_dom"/>
</dbReference>
<evidence type="ECO:0000256" key="3">
    <source>
        <dbReference type="ARBA" id="ARBA00022553"/>
    </source>
</evidence>
<dbReference type="AlphaFoldDB" id="A0ABD5S2B7"/>
<dbReference type="SUPFAM" id="SSF47384">
    <property type="entry name" value="Homodimeric domain of signal transducing histidine kinase"/>
    <property type="match status" value="1"/>
</dbReference>
<evidence type="ECO:0000313" key="12">
    <source>
        <dbReference type="Proteomes" id="UP001596328"/>
    </source>
</evidence>
<dbReference type="Proteomes" id="UP001596328">
    <property type="component" value="Unassembled WGS sequence"/>
</dbReference>
<keyword evidence="6" id="KW-0902">Two-component regulatory system</keyword>
<dbReference type="SMART" id="SM00091">
    <property type="entry name" value="PAS"/>
    <property type="match status" value="1"/>
</dbReference>
<feature type="non-terminal residue" evidence="11">
    <location>
        <position position="1"/>
    </location>
</feature>
<reference evidence="11 12" key="1">
    <citation type="journal article" date="2019" name="Int. J. Syst. Evol. Microbiol.">
        <title>The Global Catalogue of Microorganisms (GCM) 10K type strain sequencing project: providing services to taxonomists for standard genome sequencing and annotation.</title>
        <authorList>
            <consortium name="The Broad Institute Genomics Platform"/>
            <consortium name="The Broad Institute Genome Sequencing Center for Infectious Disease"/>
            <person name="Wu L."/>
            <person name="Ma J."/>
        </authorList>
    </citation>
    <scope>NUCLEOTIDE SEQUENCE [LARGE SCALE GENOMIC DNA]</scope>
    <source>
        <strain evidence="11 12">NBRC 111368</strain>
    </source>
</reference>
<dbReference type="CDD" id="cd00130">
    <property type="entry name" value="PAS"/>
    <property type="match status" value="2"/>
</dbReference>
<dbReference type="InterPro" id="IPR035965">
    <property type="entry name" value="PAS-like_dom_sf"/>
</dbReference>
<keyword evidence="12" id="KW-1185">Reference proteome</keyword>
<evidence type="ECO:0000256" key="4">
    <source>
        <dbReference type="ARBA" id="ARBA00022679"/>
    </source>
</evidence>
<feature type="domain" description="PAS" evidence="9">
    <location>
        <begin position="104"/>
        <end position="154"/>
    </location>
</feature>
<dbReference type="PANTHER" id="PTHR43711">
    <property type="entry name" value="TWO-COMPONENT HISTIDINE KINASE"/>
    <property type="match status" value="1"/>
</dbReference>
<comment type="catalytic activity">
    <reaction evidence="1">
        <text>ATP + protein L-histidine = ADP + protein N-phospho-L-histidine.</text>
        <dbReference type="EC" id="2.7.13.3"/>
    </reaction>
</comment>
<keyword evidence="4" id="KW-0808">Transferase</keyword>
<dbReference type="InterPro" id="IPR036097">
    <property type="entry name" value="HisK_dim/P_sf"/>
</dbReference>
<dbReference type="InterPro" id="IPR000014">
    <property type="entry name" value="PAS"/>
</dbReference>
<gene>
    <name evidence="11" type="ORF">ACFQE1_15500</name>
</gene>
<dbReference type="Gene3D" id="1.10.287.130">
    <property type="match status" value="1"/>
</dbReference>
<dbReference type="SMART" id="SM00388">
    <property type="entry name" value="HisKA"/>
    <property type="match status" value="1"/>
</dbReference>
<dbReference type="GO" id="GO:0000160">
    <property type="term" value="P:phosphorelay signal transduction system"/>
    <property type="evidence" value="ECO:0007669"/>
    <property type="project" value="UniProtKB-KW"/>
</dbReference>
<dbReference type="Pfam" id="PF08448">
    <property type="entry name" value="PAS_4"/>
    <property type="match status" value="1"/>
</dbReference>
<evidence type="ECO:0000259" key="9">
    <source>
        <dbReference type="PROSITE" id="PS50112"/>
    </source>
</evidence>
<dbReference type="InterPro" id="IPR004358">
    <property type="entry name" value="Sig_transdc_His_kin-like_C"/>
</dbReference>
<evidence type="ECO:0000256" key="2">
    <source>
        <dbReference type="ARBA" id="ARBA00012438"/>
    </source>
</evidence>
<dbReference type="InterPro" id="IPR050736">
    <property type="entry name" value="Sensor_HK_Regulatory"/>
</dbReference>
<evidence type="ECO:0000259" key="8">
    <source>
        <dbReference type="PROSITE" id="PS50109"/>
    </source>
</evidence>
<name>A0ABD5S2B7_9EURY</name>
<dbReference type="InterPro" id="IPR013656">
    <property type="entry name" value="PAS_4"/>
</dbReference>
<dbReference type="CDD" id="cd00082">
    <property type="entry name" value="HisKA"/>
    <property type="match status" value="1"/>
</dbReference>
<dbReference type="InterPro" id="IPR005467">
    <property type="entry name" value="His_kinase_dom"/>
</dbReference>
<organism evidence="11 12">
    <name type="scientific">Halobium palmae</name>
    <dbReference type="NCBI Taxonomy" id="1776492"/>
    <lineage>
        <taxon>Archaea</taxon>
        <taxon>Methanobacteriati</taxon>
        <taxon>Methanobacteriota</taxon>
        <taxon>Stenosarchaea group</taxon>
        <taxon>Halobacteria</taxon>
        <taxon>Halobacteriales</taxon>
        <taxon>Haloferacaceae</taxon>
        <taxon>Halobium</taxon>
    </lineage>
</organism>